<sequence length="345" mass="38755">MLDMALLPIDTEWMPLDLGHVRAIAPVSSRTIFNYAEIFEALPAASVQEGISAATMLAKSYELEKEMGLIYCHDDKLRVIAGLNTAKFAKPAGSGLVLAHTHLNVQNNPLHMFPSGHGGDMTQIRRNDRSTQAIIHDHGVTFYYPTSHIEDVDGAYEGEWGKIVSNVRIVPSLNTQLTFHVLSGVEIDSTDADEKDDIIIIDPLFFCSSYEIYRAIIENREHNDQAGLPKPVTFDGKRIVTLGRRLFTLRDRIGQIKRDTLRKLRITSTAVKIEIIRTSESGQGFFFYENGELLILLHREDLDRLRRADNDGLKKNLSTIIRRGIGFLKRAKGLVASAYMEFSVT</sequence>
<proteinExistence type="predicted"/>
<evidence type="ECO:0000313" key="1">
    <source>
        <dbReference type="EMBL" id="OGC40734.1"/>
    </source>
</evidence>
<reference evidence="1 2" key="1">
    <citation type="journal article" date="2016" name="Nat. Commun.">
        <title>Thousands of microbial genomes shed light on interconnected biogeochemical processes in an aquifer system.</title>
        <authorList>
            <person name="Anantharaman K."/>
            <person name="Brown C.T."/>
            <person name="Hug L.A."/>
            <person name="Sharon I."/>
            <person name="Castelle C.J."/>
            <person name="Probst A.J."/>
            <person name="Thomas B.C."/>
            <person name="Singh A."/>
            <person name="Wilkins M.J."/>
            <person name="Karaoz U."/>
            <person name="Brodie E.L."/>
            <person name="Williams K.H."/>
            <person name="Hubbard S.S."/>
            <person name="Banfield J.F."/>
        </authorList>
    </citation>
    <scope>NUCLEOTIDE SEQUENCE [LARGE SCALE GENOMIC DNA]</scope>
</reference>
<dbReference type="EMBL" id="MEUJ01000002">
    <property type="protein sequence ID" value="OGC40734.1"/>
    <property type="molecule type" value="Genomic_DNA"/>
</dbReference>
<comment type="caution">
    <text evidence="1">The sequence shown here is derived from an EMBL/GenBank/DDBJ whole genome shotgun (WGS) entry which is preliminary data.</text>
</comment>
<protein>
    <submittedName>
        <fullName evidence="1">Uncharacterized protein</fullName>
    </submittedName>
</protein>
<dbReference type="Proteomes" id="UP000179242">
    <property type="component" value="Unassembled WGS sequence"/>
</dbReference>
<name>A0A1F4U6Z3_UNCSA</name>
<evidence type="ECO:0000313" key="2">
    <source>
        <dbReference type="Proteomes" id="UP000179242"/>
    </source>
</evidence>
<accession>A0A1F4U6Z3</accession>
<organism evidence="1 2">
    <name type="scientific">candidate division WOR-1 bacterium RIFOXYC2_FULL_46_14</name>
    <dbReference type="NCBI Taxonomy" id="1802587"/>
    <lineage>
        <taxon>Bacteria</taxon>
        <taxon>Bacillati</taxon>
        <taxon>Saganbacteria</taxon>
    </lineage>
</organism>
<dbReference type="AlphaFoldDB" id="A0A1F4U6Z3"/>
<gene>
    <name evidence="1" type="ORF">A2438_00325</name>
</gene>